<dbReference type="EMBL" id="KN846975">
    <property type="protein sequence ID" value="KIW75740.1"/>
    <property type="molecule type" value="Genomic_DNA"/>
</dbReference>
<dbReference type="Pfam" id="PF00561">
    <property type="entry name" value="Abhydrolase_1"/>
    <property type="match status" value="1"/>
</dbReference>
<feature type="domain" description="AB hydrolase-1" evidence="3">
    <location>
        <begin position="32"/>
        <end position="316"/>
    </location>
</feature>
<dbReference type="InterPro" id="IPR000073">
    <property type="entry name" value="AB_hydrolase_1"/>
</dbReference>
<dbReference type="GO" id="GO:0016787">
    <property type="term" value="F:hydrolase activity"/>
    <property type="evidence" value="ECO:0007669"/>
    <property type="project" value="UniProtKB-KW"/>
</dbReference>
<proteinExistence type="inferred from homology"/>
<sequence>MDTFQRKTIVTPRSLKYTYHVSRHGESSKQHPTLFFIHGFPDSARLWADVVAQLGHLPNQIIIPDCLGYGGTDKPTDTKMYAYKHQVDDLAEILEVEKSQSTIVIGHDWGSVVAQRLYLYKRELVSGVVLLNTGYMLPSDEPFDLAAINELTKQAWGYPQFSYWEFFLGPDASEIIDANLERMWQVLHGDVKDWMKTLFCTPGAMRAFLLGDENVPLKAYAQRPEWKEHFLRQFRADGFESALQMYKATASNVQFESDLTIPKDRLAIQVPVLFVICSDDAVCQPEMMTPAKGLGLLPDLKEVVVEAAHWSPMEKPEEIAANISDFVIERFASNKASK</sequence>
<gene>
    <name evidence="4" type="ORF">Z517_10483</name>
</gene>
<dbReference type="GeneID" id="25309973"/>
<name>A0A0D2GA69_9EURO</name>
<comment type="similarity">
    <text evidence="2">Belongs to the AB hydrolase superfamily. Epoxide hydrolase family.</text>
</comment>
<reference evidence="4 5" key="1">
    <citation type="submission" date="2015-01" db="EMBL/GenBank/DDBJ databases">
        <title>The Genome Sequence of Fonsecaea pedrosoi CBS 271.37.</title>
        <authorList>
            <consortium name="The Broad Institute Genomics Platform"/>
            <person name="Cuomo C."/>
            <person name="de Hoog S."/>
            <person name="Gorbushina A."/>
            <person name="Stielow B."/>
            <person name="Teixiera M."/>
            <person name="Abouelleil A."/>
            <person name="Chapman S.B."/>
            <person name="Priest M."/>
            <person name="Young S.K."/>
            <person name="Wortman J."/>
            <person name="Nusbaum C."/>
            <person name="Birren B."/>
        </authorList>
    </citation>
    <scope>NUCLEOTIDE SEQUENCE [LARGE SCALE GENOMIC DNA]</scope>
    <source>
        <strain evidence="4 5">CBS 271.37</strain>
    </source>
</reference>
<dbReference type="SUPFAM" id="SSF53474">
    <property type="entry name" value="alpha/beta-Hydrolases"/>
    <property type="match status" value="1"/>
</dbReference>
<keyword evidence="5" id="KW-1185">Reference proteome</keyword>
<organism evidence="4 5">
    <name type="scientific">Fonsecaea pedrosoi CBS 271.37</name>
    <dbReference type="NCBI Taxonomy" id="1442368"/>
    <lineage>
        <taxon>Eukaryota</taxon>
        <taxon>Fungi</taxon>
        <taxon>Dikarya</taxon>
        <taxon>Ascomycota</taxon>
        <taxon>Pezizomycotina</taxon>
        <taxon>Eurotiomycetes</taxon>
        <taxon>Chaetothyriomycetidae</taxon>
        <taxon>Chaetothyriales</taxon>
        <taxon>Herpotrichiellaceae</taxon>
        <taxon>Fonsecaea</taxon>
    </lineage>
</organism>
<dbReference type="OrthoDB" id="284184at2759"/>
<dbReference type="InterPro" id="IPR000639">
    <property type="entry name" value="Epox_hydrolase-like"/>
</dbReference>
<dbReference type="InterPro" id="IPR029058">
    <property type="entry name" value="AB_hydrolase_fold"/>
</dbReference>
<evidence type="ECO:0000256" key="1">
    <source>
        <dbReference type="ARBA" id="ARBA00022801"/>
    </source>
</evidence>
<dbReference type="Gene3D" id="3.40.50.1820">
    <property type="entry name" value="alpha/beta hydrolase"/>
    <property type="match status" value="1"/>
</dbReference>
<dbReference type="VEuPathDB" id="FungiDB:Z517_10483"/>
<evidence type="ECO:0000313" key="5">
    <source>
        <dbReference type="Proteomes" id="UP000053029"/>
    </source>
</evidence>
<dbReference type="PRINTS" id="PR00412">
    <property type="entry name" value="EPOXHYDRLASE"/>
</dbReference>
<protein>
    <recommendedName>
        <fullName evidence="3">AB hydrolase-1 domain-containing protein</fullName>
    </recommendedName>
</protein>
<evidence type="ECO:0000259" key="3">
    <source>
        <dbReference type="Pfam" id="PF00561"/>
    </source>
</evidence>
<dbReference type="AlphaFoldDB" id="A0A0D2GA69"/>
<evidence type="ECO:0000313" key="4">
    <source>
        <dbReference type="EMBL" id="KIW75740.1"/>
    </source>
</evidence>
<dbReference type="Proteomes" id="UP000053029">
    <property type="component" value="Unassembled WGS sequence"/>
</dbReference>
<dbReference type="PANTHER" id="PTHR43329">
    <property type="entry name" value="EPOXIDE HYDROLASE"/>
    <property type="match status" value="1"/>
</dbReference>
<accession>A0A0D2GA69</accession>
<dbReference type="STRING" id="1442368.A0A0D2GA69"/>
<keyword evidence="1" id="KW-0378">Hydrolase</keyword>
<dbReference type="HOGENOM" id="CLU_020336_7_0_1"/>
<evidence type="ECO:0000256" key="2">
    <source>
        <dbReference type="ARBA" id="ARBA00038334"/>
    </source>
</evidence>
<dbReference type="RefSeq" id="XP_013279548.1">
    <property type="nucleotide sequence ID" value="XM_013424094.1"/>
</dbReference>